<keyword evidence="7" id="KW-1185">Reference proteome</keyword>
<name>A0A0R3X9Z9_HYDTA</name>
<organism evidence="8">
    <name type="scientific">Hydatigena taeniaeformis</name>
    <name type="common">Feline tapeworm</name>
    <name type="synonym">Taenia taeniaeformis</name>
    <dbReference type="NCBI Taxonomy" id="6205"/>
    <lineage>
        <taxon>Eukaryota</taxon>
        <taxon>Metazoa</taxon>
        <taxon>Spiralia</taxon>
        <taxon>Lophotrochozoa</taxon>
        <taxon>Platyhelminthes</taxon>
        <taxon>Cestoda</taxon>
        <taxon>Eucestoda</taxon>
        <taxon>Cyclophyllidea</taxon>
        <taxon>Taeniidae</taxon>
        <taxon>Hydatigera</taxon>
    </lineage>
</organism>
<feature type="compositionally biased region" description="Low complexity" evidence="4">
    <location>
        <begin position="100"/>
        <end position="109"/>
    </location>
</feature>
<sequence>MCFFFLCISFQEHRITPLKISHRNLVSILLRRKAKILNEMADARREINEAYNDWQALCKESQESPTPPAPPSSLTGRSRRSRAAVEASSWISISSTTSSASVTPHAVSPAKHDPDTGEISKLPCVVDVQDEYNRRRQLSLLHAAWKKFDPMQVTLTKINRQLEVLEQNPPRDVYLTNSERNLIDWHLANLEFANATELQNLSLIHWDQDDAYELGGDHCIVQGGFGQIMDVLTSSSGTSGTLRPAVDNPCGQIELKSSVKEISISDSGVRVSCLNKAVSEDELIAHNGDAVLCALPLGVLKESVKILNRERKPHQTELTALSAPYFNPPLPSWKCESIERAGFGTLNKLVLFFNDFFWDRNERLVLFFNDFFWDRNERVFGYVHDSTERRGELFLFWSITDRPCLIALVAGKAAVALETEIAATVGPKGDDDTAAYLKLPIVARALSILRKIFGRQNMGNVPDPIGAYATRWTSDENTRGSYSYVAVGSSGDDYDLLAAPASPTAPTLPLSLSSPAAIVKGEEGLAEVPTRLYFCGEHTNRHYPASVQGAVFSGLREVARIANTFCPGETPIWQHGFVLKEAPSVTQQQEPALM</sequence>
<dbReference type="PANTHER" id="PTHR10742">
    <property type="entry name" value="FLAVIN MONOAMINE OXIDASE"/>
    <property type="match status" value="1"/>
</dbReference>
<dbReference type="WBParaSite" id="TTAC_0001037601-mRNA-1">
    <property type="protein sequence ID" value="TTAC_0001037601-mRNA-1"/>
    <property type="gene ID" value="TTAC_0001037601"/>
</dbReference>
<dbReference type="Gene3D" id="1.10.287.80">
    <property type="entry name" value="ATP synthase, gamma subunit, helix hairpin domain"/>
    <property type="match status" value="1"/>
</dbReference>
<feature type="region of interest" description="Disordered" evidence="4">
    <location>
        <begin position="60"/>
        <end position="79"/>
    </location>
</feature>
<dbReference type="InterPro" id="IPR002937">
    <property type="entry name" value="Amino_oxidase"/>
</dbReference>
<dbReference type="Gene3D" id="3.50.50.60">
    <property type="entry name" value="FAD/NAD(P)-binding domain"/>
    <property type="match status" value="1"/>
</dbReference>
<feature type="coiled-coil region" evidence="3">
    <location>
        <begin position="26"/>
        <end position="53"/>
    </location>
</feature>
<accession>A0A0R3X9Z9</accession>
<dbReference type="PANTHER" id="PTHR10742:SF386">
    <property type="entry name" value="LYSINE-SPECIFIC HISTONE DEMETHYLASE 1A"/>
    <property type="match status" value="1"/>
</dbReference>
<evidence type="ECO:0000256" key="4">
    <source>
        <dbReference type="SAM" id="MobiDB-lite"/>
    </source>
</evidence>
<feature type="domain" description="Amine oxidase" evidence="5">
    <location>
        <begin position="138"/>
        <end position="561"/>
    </location>
</feature>
<keyword evidence="3" id="KW-0175">Coiled coil</keyword>
<dbReference type="InterPro" id="IPR050281">
    <property type="entry name" value="Flavin_monoamine_oxidase"/>
</dbReference>
<protein>
    <submittedName>
        <fullName evidence="8">Amino_oxidase domain-containing protein</fullName>
    </submittedName>
</protein>
<evidence type="ECO:0000256" key="1">
    <source>
        <dbReference type="ARBA" id="ARBA00005995"/>
    </source>
</evidence>
<dbReference type="SUPFAM" id="SSF51905">
    <property type="entry name" value="FAD/NAD(P)-binding domain"/>
    <property type="match status" value="1"/>
</dbReference>
<dbReference type="SUPFAM" id="SSF54373">
    <property type="entry name" value="FAD-linked reductases, C-terminal domain"/>
    <property type="match status" value="1"/>
</dbReference>
<comment type="similarity">
    <text evidence="1">Belongs to the flavin monoamine oxidase family.</text>
</comment>
<dbReference type="Proteomes" id="UP000274429">
    <property type="component" value="Unassembled WGS sequence"/>
</dbReference>
<dbReference type="Gene3D" id="3.90.660.10">
    <property type="match status" value="1"/>
</dbReference>
<evidence type="ECO:0000256" key="3">
    <source>
        <dbReference type="SAM" id="Coils"/>
    </source>
</evidence>
<dbReference type="InterPro" id="IPR036188">
    <property type="entry name" value="FAD/NAD-bd_sf"/>
</dbReference>
<dbReference type="AlphaFoldDB" id="A0A0R3X9Z9"/>
<dbReference type="EMBL" id="UYWX01021590">
    <property type="protein sequence ID" value="VDM35339.1"/>
    <property type="molecule type" value="Genomic_DNA"/>
</dbReference>
<evidence type="ECO:0000313" key="7">
    <source>
        <dbReference type="Proteomes" id="UP000274429"/>
    </source>
</evidence>
<dbReference type="Pfam" id="PF01593">
    <property type="entry name" value="Amino_oxidase"/>
    <property type="match status" value="1"/>
</dbReference>
<reference evidence="8" key="1">
    <citation type="submission" date="2017-02" db="UniProtKB">
        <authorList>
            <consortium name="WormBaseParasite"/>
        </authorList>
    </citation>
    <scope>IDENTIFICATION</scope>
</reference>
<evidence type="ECO:0000313" key="6">
    <source>
        <dbReference type="EMBL" id="VDM35339.1"/>
    </source>
</evidence>
<dbReference type="OrthoDB" id="9982100at2759"/>
<feature type="region of interest" description="Disordered" evidence="4">
    <location>
        <begin position="100"/>
        <end position="119"/>
    </location>
</feature>
<keyword evidence="2" id="KW-0560">Oxidoreductase</keyword>
<gene>
    <name evidence="6" type="ORF">TTAC_LOCUS10359</name>
</gene>
<dbReference type="GO" id="GO:0016491">
    <property type="term" value="F:oxidoreductase activity"/>
    <property type="evidence" value="ECO:0007669"/>
    <property type="project" value="UniProtKB-KW"/>
</dbReference>
<evidence type="ECO:0000256" key="2">
    <source>
        <dbReference type="ARBA" id="ARBA00023002"/>
    </source>
</evidence>
<evidence type="ECO:0000313" key="8">
    <source>
        <dbReference type="WBParaSite" id="TTAC_0001037601-mRNA-1"/>
    </source>
</evidence>
<reference evidence="6 7" key="2">
    <citation type="submission" date="2018-11" db="EMBL/GenBank/DDBJ databases">
        <authorList>
            <consortium name="Pathogen Informatics"/>
        </authorList>
    </citation>
    <scope>NUCLEOTIDE SEQUENCE [LARGE SCALE GENOMIC DNA]</scope>
</reference>
<evidence type="ECO:0000259" key="5">
    <source>
        <dbReference type="Pfam" id="PF01593"/>
    </source>
</evidence>
<proteinExistence type="inferred from homology"/>
<dbReference type="STRING" id="6205.A0A0R3X9Z9"/>